<dbReference type="GO" id="GO:0003677">
    <property type="term" value="F:DNA binding"/>
    <property type="evidence" value="ECO:0007669"/>
    <property type="project" value="UniProtKB-KW"/>
</dbReference>
<feature type="compositionally biased region" description="Polar residues" evidence="6">
    <location>
        <begin position="774"/>
        <end position="788"/>
    </location>
</feature>
<accession>A0A0D6A8P4</accession>
<dbReference type="InterPro" id="IPR007219">
    <property type="entry name" value="XnlR_reg_dom"/>
</dbReference>
<keyword evidence="1" id="KW-0479">Metal-binding</keyword>
<protein>
    <submittedName>
        <fullName evidence="8">ClbR like protein</fullName>
    </submittedName>
</protein>
<feature type="region of interest" description="Disordered" evidence="6">
    <location>
        <begin position="1"/>
        <end position="27"/>
    </location>
</feature>
<keyword evidence="3" id="KW-0238">DNA-binding</keyword>
<dbReference type="GO" id="GO:0016831">
    <property type="term" value="F:carboxy-lyase activity"/>
    <property type="evidence" value="ECO:0007669"/>
    <property type="project" value="TreeGrafter"/>
</dbReference>
<organism evidence="8">
    <name type="scientific">Talaromyces pinophilus</name>
    <name type="common">Penicillium pinophilum</name>
    <dbReference type="NCBI Taxonomy" id="128442"/>
    <lineage>
        <taxon>Eukaryota</taxon>
        <taxon>Fungi</taxon>
        <taxon>Dikarya</taxon>
        <taxon>Ascomycota</taxon>
        <taxon>Pezizomycotina</taxon>
        <taxon>Eurotiomycetes</taxon>
        <taxon>Eurotiomycetidae</taxon>
        <taxon>Eurotiales</taxon>
        <taxon>Trichocomaceae</taxon>
        <taxon>Talaromyces</taxon>
        <taxon>Talaromyces sect. Talaromyces</taxon>
    </lineage>
</organism>
<evidence type="ECO:0000256" key="6">
    <source>
        <dbReference type="SAM" id="MobiDB-lite"/>
    </source>
</evidence>
<dbReference type="GO" id="GO:0008270">
    <property type="term" value="F:zinc ion binding"/>
    <property type="evidence" value="ECO:0007669"/>
    <property type="project" value="InterPro"/>
</dbReference>
<dbReference type="PROSITE" id="PS50048">
    <property type="entry name" value="ZN2_CY6_FUNGAL_2"/>
    <property type="match status" value="1"/>
</dbReference>
<dbReference type="SMART" id="SM00066">
    <property type="entry name" value="GAL4"/>
    <property type="match status" value="1"/>
</dbReference>
<evidence type="ECO:0000259" key="7">
    <source>
        <dbReference type="PROSITE" id="PS50048"/>
    </source>
</evidence>
<name>A0A0D6A8P4_TALPI</name>
<dbReference type="PANTHER" id="PTHR43374">
    <property type="entry name" value="FLAVIN PRENYLTRANSFERASE"/>
    <property type="match status" value="1"/>
</dbReference>
<dbReference type="Pfam" id="PF00172">
    <property type="entry name" value="Zn_clus"/>
    <property type="match status" value="1"/>
</dbReference>
<dbReference type="InterPro" id="IPR001138">
    <property type="entry name" value="Zn2Cys6_DnaBD"/>
</dbReference>
<dbReference type="EMBL" id="LC012354">
    <property type="protein sequence ID" value="BAQ59094.1"/>
    <property type="molecule type" value="Genomic_DNA"/>
</dbReference>
<dbReference type="PANTHER" id="PTHR43374:SF1">
    <property type="entry name" value="FLAVIN PRENYLTRANSFERASE PAD1, MITOCHONDRIAL"/>
    <property type="match status" value="1"/>
</dbReference>
<evidence type="ECO:0000256" key="1">
    <source>
        <dbReference type="ARBA" id="ARBA00022723"/>
    </source>
</evidence>
<evidence type="ECO:0000256" key="3">
    <source>
        <dbReference type="ARBA" id="ARBA00023125"/>
    </source>
</evidence>
<feature type="region of interest" description="Disordered" evidence="6">
    <location>
        <begin position="170"/>
        <end position="198"/>
    </location>
</feature>
<dbReference type="Gene3D" id="4.10.240.10">
    <property type="entry name" value="Zn(2)-C6 fungal-type DNA-binding domain"/>
    <property type="match status" value="1"/>
</dbReference>
<dbReference type="Pfam" id="PF04082">
    <property type="entry name" value="Fungal_trans"/>
    <property type="match status" value="1"/>
</dbReference>
<dbReference type="InterPro" id="IPR004507">
    <property type="entry name" value="UbiX-like"/>
</dbReference>
<keyword evidence="5" id="KW-0539">Nucleus</keyword>
<dbReference type="InterPro" id="IPR036864">
    <property type="entry name" value="Zn2-C6_fun-type_DNA-bd_sf"/>
</dbReference>
<feature type="region of interest" description="Disordered" evidence="6">
    <location>
        <begin position="99"/>
        <end position="120"/>
    </location>
</feature>
<feature type="domain" description="Zn(2)-C6 fungal-type" evidence="7">
    <location>
        <begin position="50"/>
        <end position="81"/>
    </location>
</feature>
<dbReference type="AlphaFoldDB" id="A0A0D6A8P4"/>
<dbReference type="SUPFAM" id="SSF57701">
    <property type="entry name" value="Zn2/Cys6 DNA-binding domain"/>
    <property type="match status" value="1"/>
</dbReference>
<feature type="compositionally biased region" description="Polar residues" evidence="6">
    <location>
        <begin position="180"/>
        <end position="193"/>
    </location>
</feature>
<keyword evidence="2" id="KW-0805">Transcription regulation</keyword>
<sequence length="828" mass="91144">MASYYSRPDPFSPGVGRGLNTAQNPSISDLPQAQIDAIIRTKRKAREPKACYPCHTRKVKCDRNLPCDGCVKRDHADLCSYERPSKKRQANTAYLPTAVNDDMPESSIPSVESSSVQIKSETVDSVPADFDSGGRISVPREHWNNVCNKLKEMEQAISTLRNGLEQIDGGRSSAAIAPDSAQSVDANNSSARTSPEREGIHTAHTYGEGTVHLGSRSVLAYILNKSGSLQAQALLEGGILPKLGLDNETATYPFVDLWSSDTSAFDVNAVCGALPNDQQILEFFHYYRDIAGTLYPVLVDVPGFEKDLHAFLQNRNAAGGIPKPGEDRGLSQRPFGMNLAFIGLLFAVMASGCQSSDLPGKERELTSQVYVCCAYQCLRMCNFVSQPTLEAMKTLLIIGNVLSYNMNPGVSYVLLGMTMRMGLALGLHVESNRFNPVERYTRQHIWWSMAWQDSHFSLSYDRPSTVAVSQPDISDRPESKPGNRDYFETMCRIISLTLEVVRGRMVTPHFHMSFKSMQTYKNRIQQFLAEASPHLRDRNRCTTTMDHLQRLALGVHSSYITSELCRPALKAEADKDDPLQPVVRRYCVEHLISTVEFYIELHSYSTHGSRAWITLQRAISCAFLLAVIEEGKTEPKVRELLHELEVIIAERATAEGGYDPTTAVVPPGSESMISPGNVAQNGMATGYPQFDTIQGVTKAHLSISDSYQGGQPASIPANITMDTQTQWAKPLVRTLRALQKLNIAFDSYSSQPGSSHTASLGSADSLSAPQTLGYRRTSSVNPQSQAVYTPNMGGSLPPPTPESSSSGDWTYPNLLDRAAEYIHPPLWG</sequence>
<dbReference type="GO" id="GO:0000981">
    <property type="term" value="F:DNA-binding transcription factor activity, RNA polymerase II-specific"/>
    <property type="evidence" value="ECO:0007669"/>
    <property type="project" value="InterPro"/>
</dbReference>
<evidence type="ECO:0000256" key="5">
    <source>
        <dbReference type="ARBA" id="ARBA00023242"/>
    </source>
</evidence>
<dbReference type="CDD" id="cd00067">
    <property type="entry name" value="GAL4"/>
    <property type="match status" value="1"/>
</dbReference>
<dbReference type="FunFam" id="4.10.240.10:FF:000001">
    <property type="entry name" value="Fungal specific transcription factor, putative"/>
    <property type="match status" value="1"/>
</dbReference>
<dbReference type="CDD" id="cd12148">
    <property type="entry name" value="fungal_TF_MHR"/>
    <property type="match status" value="1"/>
</dbReference>
<evidence type="ECO:0000313" key="8">
    <source>
        <dbReference type="EMBL" id="BAQ59094.1"/>
    </source>
</evidence>
<reference evidence="8" key="1">
    <citation type="journal article" date="2015" name="Appl. Biochem. Biotechnol.">
        <title>Decreased Cellulase and Xylanase Production in the Fungus Talaromyces cellulolyticus by Disruption of tacA and tctA Genes, Encoding Putative Zinc Finger Transcriptional Factors.</title>
        <authorList>
            <person name="Fujii T."/>
            <person name="Inoue H."/>
            <person name="Ishikawa K."/>
        </authorList>
    </citation>
    <scope>NUCLEOTIDE SEQUENCE</scope>
    <source>
        <strain evidence="8">Y-94</strain>
    </source>
</reference>
<feature type="compositionally biased region" description="Low complexity" evidence="6">
    <location>
        <begin position="105"/>
        <end position="118"/>
    </location>
</feature>
<dbReference type="SMART" id="SM00906">
    <property type="entry name" value="Fungal_trans"/>
    <property type="match status" value="1"/>
</dbReference>
<evidence type="ECO:0000256" key="4">
    <source>
        <dbReference type="ARBA" id="ARBA00023163"/>
    </source>
</evidence>
<dbReference type="GO" id="GO:0006351">
    <property type="term" value="P:DNA-templated transcription"/>
    <property type="evidence" value="ECO:0007669"/>
    <property type="project" value="InterPro"/>
</dbReference>
<proteinExistence type="predicted"/>
<gene>
    <name evidence="8" type="primary">tclA</name>
</gene>
<feature type="region of interest" description="Disordered" evidence="6">
    <location>
        <begin position="774"/>
        <end position="810"/>
    </location>
</feature>
<dbReference type="PROSITE" id="PS00463">
    <property type="entry name" value="ZN2_CY6_FUNGAL_1"/>
    <property type="match status" value="1"/>
</dbReference>
<evidence type="ECO:0000256" key="2">
    <source>
        <dbReference type="ARBA" id="ARBA00023015"/>
    </source>
</evidence>
<keyword evidence="4" id="KW-0804">Transcription</keyword>